<dbReference type="VEuPathDB" id="FungiDB:RhiirFUN_007737"/>
<reference evidence="2" key="1">
    <citation type="submission" date="2013-07" db="EMBL/GenBank/DDBJ databases">
        <title>The genome of an arbuscular mycorrhizal fungus provides insights into the evolution of the oldest plant symbiosis.</title>
        <authorList>
            <consortium name="DOE Joint Genome Institute"/>
            <person name="Tisserant E."/>
            <person name="Malbreil M."/>
            <person name="Kuo A."/>
            <person name="Kohler A."/>
            <person name="Symeonidi A."/>
            <person name="Balestrini R."/>
            <person name="Charron P."/>
            <person name="Duensing N."/>
            <person name="Frei-dit-Frey N."/>
            <person name="Gianinazzi-Pearson V."/>
            <person name="Gilbert B."/>
            <person name="Handa Y."/>
            <person name="Hijri M."/>
            <person name="Kaul R."/>
            <person name="Kawaguchi M."/>
            <person name="Krajinski F."/>
            <person name="Lammers P."/>
            <person name="Lapierre D."/>
            <person name="Masclaux F.G."/>
            <person name="Murat C."/>
            <person name="Morin E."/>
            <person name="Ndikumana S."/>
            <person name="Pagni M."/>
            <person name="Petitpierre D."/>
            <person name="Requena N."/>
            <person name="Rosikiewicz P."/>
            <person name="Riley R."/>
            <person name="Saito K."/>
            <person name="San Clemente H."/>
            <person name="Shapiro H."/>
            <person name="van Tuinen D."/>
            <person name="Becard G."/>
            <person name="Bonfante P."/>
            <person name="Paszkowski U."/>
            <person name="Shachar-Hill Y."/>
            <person name="Young J.P."/>
            <person name="Sanders I.R."/>
            <person name="Henrissat B."/>
            <person name="Rensing S.A."/>
            <person name="Grigoriev I.V."/>
            <person name="Corradi N."/>
            <person name="Roux C."/>
            <person name="Martin F."/>
        </authorList>
    </citation>
    <scope>NUCLEOTIDE SEQUENCE</scope>
    <source>
        <strain evidence="2">DAOM 197198</strain>
    </source>
</reference>
<dbReference type="HOGENOM" id="CLU_966904_0_0_1"/>
<feature type="domain" description="DUF8211" evidence="1">
    <location>
        <begin position="32"/>
        <end position="106"/>
    </location>
</feature>
<organism evidence="2">
    <name type="scientific">Rhizophagus irregularis (strain DAOM 181602 / DAOM 197198 / MUCL 43194)</name>
    <name type="common">Arbuscular mycorrhizal fungus</name>
    <name type="synonym">Glomus intraradices</name>
    <dbReference type="NCBI Taxonomy" id="747089"/>
    <lineage>
        <taxon>Eukaryota</taxon>
        <taxon>Fungi</taxon>
        <taxon>Fungi incertae sedis</taxon>
        <taxon>Mucoromycota</taxon>
        <taxon>Glomeromycotina</taxon>
        <taxon>Glomeromycetes</taxon>
        <taxon>Glomerales</taxon>
        <taxon>Glomeraceae</taxon>
        <taxon>Rhizophagus</taxon>
    </lineage>
</organism>
<dbReference type="AlphaFoldDB" id="U9TUW3"/>
<accession>U9TUW3</accession>
<dbReference type="InterPro" id="IPR058524">
    <property type="entry name" value="DUF8211"/>
</dbReference>
<protein>
    <recommendedName>
        <fullName evidence="1">DUF8211 domain-containing protein</fullName>
    </recommendedName>
</protein>
<evidence type="ECO:0000259" key="1">
    <source>
        <dbReference type="Pfam" id="PF26638"/>
    </source>
</evidence>
<proteinExistence type="predicted"/>
<evidence type="ECO:0000313" key="2">
    <source>
        <dbReference type="EMBL" id="ESA07151.1"/>
    </source>
</evidence>
<dbReference type="EMBL" id="KI290691">
    <property type="protein sequence ID" value="ESA07151.1"/>
    <property type="molecule type" value="Genomic_DNA"/>
</dbReference>
<sequence length="288" mass="33619">MSNLRRAYIPTTNNLQSWNNHKIKKPHKLHHNDKTIKEVRSNRQGTSYCVRYMAYNARHPNRLKGTSMYRKELFNFNTNFSHHASVRCQQNERLHRHQRQVTKNQIIRKRIQHLFNINHDEFQFWDDYSFPISLPPSYTPSTSRPVASSSQSFTPQHQILRETPHVVNVKTRPLIKELPTAFRRERSNTLETLVPIPTPAKIASPPLIPYTPKWFLATGSISQSTYDNYIDKSINIQNSGACRLKTEKCKAYLSDVRDLLNLHNSVLRTKRLKLSLDFLPVPANALEP</sequence>
<name>U9TUW3_RHIID</name>
<gene>
    <name evidence="2" type="ORF">GLOINDRAFT_33253</name>
</gene>
<dbReference type="Pfam" id="PF26638">
    <property type="entry name" value="DUF8211"/>
    <property type="match status" value="1"/>
</dbReference>